<feature type="compositionally biased region" description="Basic and acidic residues" evidence="1">
    <location>
        <begin position="181"/>
        <end position="197"/>
    </location>
</feature>
<dbReference type="KEGG" id="ovi:T265_07136"/>
<organism evidence="2 3">
    <name type="scientific">Opisthorchis viverrini</name>
    <name type="common">Southeast Asian liver fluke</name>
    <dbReference type="NCBI Taxonomy" id="6198"/>
    <lineage>
        <taxon>Eukaryota</taxon>
        <taxon>Metazoa</taxon>
        <taxon>Spiralia</taxon>
        <taxon>Lophotrochozoa</taxon>
        <taxon>Platyhelminthes</taxon>
        <taxon>Trematoda</taxon>
        <taxon>Digenea</taxon>
        <taxon>Opisthorchiida</taxon>
        <taxon>Opisthorchiata</taxon>
        <taxon>Opisthorchiidae</taxon>
        <taxon>Opisthorchis</taxon>
    </lineage>
</organism>
<protein>
    <submittedName>
        <fullName evidence="2">Uncharacterized protein</fullName>
    </submittedName>
</protein>
<dbReference type="CTD" id="20321315"/>
<name>A0A074ZDZ2_OPIVI</name>
<proteinExistence type="predicted"/>
<dbReference type="EMBL" id="KL596778">
    <property type="protein sequence ID" value="KER25393.1"/>
    <property type="molecule type" value="Genomic_DNA"/>
</dbReference>
<evidence type="ECO:0000313" key="2">
    <source>
        <dbReference type="EMBL" id="KER25393.1"/>
    </source>
</evidence>
<gene>
    <name evidence="2" type="ORF">T265_07136</name>
</gene>
<sequence length="234" mass="26178">MSANTRKTKVLTGPSAKSNLSSTWRVGLAYFAATKPDTTVARKDIDAVGEQIPPTAYQPPLRKSDKKQFRLDTGASWRIHIWRGIQLAAARLLGAPESSLCLRSSEEINFSINDFSACAAAVILIRFLSDLLRPRESKQQKTYDLGRSKLHVRHFGNATTLKKQPRHVVTWKRRKGGERKRRMEGQRERGGEREKQTGRRSPVAFSNSAGYRCPSPNGLIIRASVAQQAYCSDP</sequence>
<evidence type="ECO:0000256" key="1">
    <source>
        <dbReference type="SAM" id="MobiDB-lite"/>
    </source>
</evidence>
<evidence type="ECO:0000313" key="3">
    <source>
        <dbReference type="Proteomes" id="UP000054324"/>
    </source>
</evidence>
<accession>A0A074ZDZ2</accession>
<reference evidence="2 3" key="1">
    <citation type="submission" date="2013-11" db="EMBL/GenBank/DDBJ databases">
        <title>Opisthorchis viverrini - life in the bile duct.</title>
        <authorList>
            <person name="Young N.D."/>
            <person name="Nagarajan N."/>
            <person name="Lin S.J."/>
            <person name="Korhonen P.K."/>
            <person name="Jex A.R."/>
            <person name="Hall R.S."/>
            <person name="Safavi-Hemami H."/>
            <person name="Kaewkong W."/>
            <person name="Bertrand D."/>
            <person name="Gao S."/>
            <person name="Seet Q."/>
            <person name="Wongkham S."/>
            <person name="Teh B.T."/>
            <person name="Wongkham C."/>
            <person name="Intapan P.M."/>
            <person name="Maleewong W."/>
            <person name="Yang X."/>
            <person name="Hu M."/>
            <person name="Wang Z."/>
            <person name="Hofmann A."/>
            <person name="Sternberg P.W."/>
            <person name="Tan P."/>
            <person name="Wang J."/>
            <person name="Gasser R.B."/>
        </authorList>
    </citation>
    <scope>NUCLEOTIDE SEQUENCE [LARGE SCALE GENOMIC DNA]</scope>
</reference>
<dbReference type="GeneID" id="20321315"/>
<dbReference type="RefSeq" id="XP_009170844.1">
    <property type="nucleotide sequence ID" value="XM_009172580.1"/>
</dbReference>
<feature type="region of interest" description="Disordered" evidence="1">
    <location>
        <begin position="172"/>
        <end position="217"/>
    </location>
</feature>
<keyword evidence="3" id="KW-1185">Reference proteome</keyword>
<dbReference type="Proteomes" id="UP000054324">
    <property type="component" value="Unassembled WGS sequence"/>
</dbReference>
<dbReference type="AlphaFoldDB" id="A0A074ZDZ2"/>